<dbReference type="AlphaFoldDB" id="A0A5R9J7A0"/>
<feature type="transmembrane region" description="Helical" evidence="1">
    <location>
        <begin position="70"/>
        <end position="90"/>
    </location>
</feature>
<dbReference type="GO" id="GO:0005886">
    <property type="term" value="C:plasma membrane"/>
    <property type="evidence" value="ECO:0007669"/>
    <property type="project" value="TreeGrafter"/>
</dbReference>
<dbReference type="EMBL" id="VCDI01000002">
    <property type="protein sequence ID" value="TLU73500.1"/>
    <property type="molecule type" value="Genomic_DNA"/>
</dbReference>
<proteinExistence type="predicted"/>
<protein>
    <submittedName>
        <fullName evidence="2">DMT family transporter</fullName>
    </submittedName>
</protein>
<keyword evidence="1" id="KW-0472">Membrane</keyword>
<organism evidence="2 3">
    <name type="scientific">Lichenicoccus roseus</name>
    <dbReference type="NCBI Taxonomy" id="2683649"/>
    <lineage>
        <taxon>Bacteria</taxon>
        <taxon>Pseudomonadati</taxon>
        <taxon>Pseudomonadota</taxon>
        <taxon>Alphaproteobacteria</taxon>
        <taxon>Acetobacterales</taxon>
        <taxon>Acetobacteraceae</taxon>
        <taxon>Lichenicoccus</taxon>
    </lineage>
</organism>
<evidence type="ECO:0000256" key="1">
    <source>
        <dbReference type="SAM" id="Phobius"/>
    </source>
</evidence>
<evidence type="ECO:0000313" key="3">
    <source>
        <dbReference type="Proteomes" id="UP000305654"/>
    </source>
</evidence>
<dbReference type="RefSeq" id="WP_138325580.1">
    <property type="nucleotide sequence ID" value="NZ_VCDI01000002.1"/>
</dbReference>
<comment type="caution">
    <text evidence="2">The sequence shown here is derived from an EMBL/GenBank/DDBJ whole genome shotgun (WGS) entry which is preliminary data.</text>
</comment>
<keyword evidence="1" id="KW-0812">Transmembrane</keyword>
<accession>A0A5R9J7A0</accession>
<name>A0A5R9J7A0_9PROT</name>
<feature type="transmembrane region" description="Helical" evidence="1">
    <location>
        <begin position="128"/>
        <end position="146"/>
    </location>
</feature>
<gene>
    <name evidence="2" type="ORF">FE263_08970</name>
</gene>
<feature type="transmembrane region" description="Helical" evidence="1">
    <location>
        <begin position="96"/>
        <end position="116"/>
    </location>
</feature>
<reference evidence="2 3" key="1">
    <citation type="submission" date="2019-05" db="EMBL/GenBank/DDBJ databases">
        <authorList>
            <person name="Pankratov T."/>
            <person name="Grouzdev D."/>
        </authorList>
    </citation>
    <scope>NUCLEOTIDE SEQUENCE [LARGE SCALE GENOMIC DNA]</scope>
    <source>
        <strain evidence="2 3">KEBCLARHB70R</strain>
    </source>
</reference>
<dbReference type="PANTHER" id="PTHR34821:SF2">
    <property type="entry name" value="INNER MEMBRANE PROTEIN YDCZ"/>
    <property type="match status" value="1"/>
</dbReference>
<keyword evidence="3" id="KW-1185">Reference proteome</keyword>
<evidence type="ECO:0000313" key="2">
    <source>
        <dbReference type="EMBL" id="TLU73500.1"/>
    </source>
</evidence>
<dbReference type="InterPro" id="IPR006750">
    <property type="entry name" value="YdcZ"/>
</dbReference>
<feature type="transmembrane region" description="Helical" evidence="1">
    <location>
        <begin position="34"/>
        <end position="54"/>
    </location>
</feature>
<dbReference type="Pfam" id="PF04657">
    <property type="entry name" value="DMT_YdcZ"/>
    <property type="match status" value="1"/>
</dbReference>
<dbReference type="OrthoDB" id="7864805at2"/>
<sequence length="147" mass="15263">MQIALYAFPVLAGVLNAIHSGTNAQLTTSMSRPWWAAVFVCAVSGIAILPGVLISRESLPSLASIAGTPWWAWVGTVIAAVPVITTLLFAGRLGGAAFNGLVVTSTIVTSILLDHYGLLGFSVHSANIWRIVGAITMIGGLTLVCAF</sequence>
<keyword evidence="1" id="KW-1133">Transmembrane helix</keyword>
<dbReference type="PANTHER" id="PTHR34821">
    <property type="entry name" value="INNER MEMBRANE PROTEIN YDCZ"/>
    <property type="match status" value="1"/>
</dbReference>
<dbReference type="Proteomes" id="UP000305654">
    <property type="component" value="Unassembled WGS sequence"/>
</dbReference>